<proteinExistence type="predicted"/>
<sequence>MSFQNVVSQQAVPENATKNHSKRDSGFAEFFESVIDLCANKFYQEETCSNESGNIPYYNYLGNTLISKRIIHKNQPEDQIISPLEESFKPVSQASEINIFKKEQGIFLYWHTWTTDKSRRLSQRKKLKQVKQNEQKVVKKENFIMQIVVRHEDRILKTRESIQLIQKKLDEFREESKKNAEQIESLMGRIKL</sequence>
<reference evidence="3" key="1">
    <citation type="submission" date="2021-06" db="EMBL/GenBank/DDBJ databases">
        <authorList>
            <person name="Kallberg Y."/>
            <person name="Tangrot J."/>
            <person name="Rosling A."/>
        </authorList>
    </citation>
    <scope>NUCLEOTIDE SEQUENCE</scope>
    <source>
        <strain evidence="3">FL130A</strain>
    </source>
</reference>
<comment type="caution">
    <text evidence="3">The sequence shown here is derived from an EMBL/GenBank/DDBJ whole genome shotgun (WGS) entry which is preliminary data.</text>
</comment>
<evidence type="ECO:0000313" key="3">
    <source>
        <dbReference type="EMBL" id="CAG8490921.1"/>
    </source>
</evidence>
<keyword evidence="4" id="KW-1185">Reference proteome</keyword>
<dbReference type="Proteomes" id="UP000789508">
    <property type="component" value="Unassembled WGS sequence"/>
</dbReference>
<keyword evidence="1" id="KW-0175">Coiled coil</keyword>
<accession>A0A9N8ZFM3</accession>
<dbReference type="EMBL" id="CAJVPS010000503">
    <property type="protein sequence ID" value="CAG8490921.1"/>
    <property type="molecule type" value="Genomic_DNA"/>
</dbReference>
<feature type="region of interest" description="Disordered" evidence="2">
    <location>
        <begin position="1"/>
        <end position="21"/>
    </location>
</feature>
<evidence type="ECO:0000313" key="4">
    <source>
        <dbReference type="Proteomes" id="UP000789508"/>
    </source>
</evidence>
<protein>
    <submittedName>
        <fullName evidence="3">271_t:CDS:1</fullName>
    </submittedName>
</protein>
<feature type="compositionally biased region" description="Polar residues" evidence="2">
    <location>
        <begin position="1"/>
        <end position="18"/>
    </location>
</feature>
<evidence type="ECO:0000256" key="1">
    <source>
        <dbReference type="SAM" id="Coils"/>
    </source>
</evidence>
<organism evidence="3 4">
    <name type="scientific">Ambispora leptoticha</name>
    <dbReference type="NCBI Taxonomy" id="144679"/>
    <lineage>
        <taxon>Eukaryota</taxon>
        <taxon>Fungi</taxon>
        <taxon>Fungi incertae sedis</taxon>
        <taxon>Mucoromycota</taxon>
        <taxon>Glomeromycotina</taxon>
        <taxon>Glomeromycetes</taxon>
        <taxon>Archaeosporales</taxon>
        <taxon>Ambisporaceae</taxon>
        <taxon>Ambispora</taxon>
    </lineage>
</organism>
<gene>
    <name evidence="3" type="ORF">ALEPTO_LOCUS2980</name>
</gene>
<evidence type="ECO:0000256" key="2">
    <source>
        <dbReference type="SAM" id="MobiDB-lite"/>
    </source>
</evidence>
<dbReference type="OrthoDB" id="10414222at2759"/>
<name>A0A9N8ZFM3_9GLOM</name>
<feature type="coiled-coil region" evidence="1">
    <location>
        <begin position="155"/>
        <end position="182"/>
    </location>
</feature>
<dbReference type="AlphaFoldDB" id="A0A9N8ZFM3"/>